<evidence type="ECO:0000256" key="3">
    <source>
        <dbReference type="ARBA" id="ARBA00022840"/>
    </source>
</evidence>
<feature type="binding site" evidence="4">
    <location>
        <begin position="70"/>
        <end position="77"/>
    </location>
    <ligand>
        <name>ATP</name>
        <dbReference type="ChEBI" id="CHEBI:30616"/>
    </ligand>
</feature>
<evidence type="ECO:0000259" key="7">
    <source>
        <dbReference type="PROSITE" id="PS50067"/>
    </source>
</evidence>
<evidence type="ECO:0000256" key="1">
    <source>
        <dbReference type="ARBA" id="ARBA00022448"/>
    </source>
</evidence>
<proteinExistence type="inferred from homology"/>
<protein>
    <recommendedName>
        <fullName evidence="5">Kinesin-like protein</fullName>
    </recommendedName>
</protein>
<dbReference type="InterPro" id="IPR036961">
    <property type="entry name" value="Kinesin_motor_dom_sf"/>
</dbReference>
<feature type="compositionally biased region" description="Basic and acidic residues" evidence="6">
    <location>
        <begin position="543"/>
        <end position="559"/>
    </location>
</feature>
<dbReference type="PRINTS" id="PR00380">
    <property type="entry name" value="KINESINHEAVY"/>
</dbReference>
<dbReference type="InterPro" id="IPR019821">
    <property type="entry name" value="Kinesin_motor_CS"/>
</dbReference>
<dbReference type="Gene3D" id="3.40.850.10">
    <property type="entry name" value="Kinesin motor domain"/>
    <property type="match status" value="1"/>
</dbReference>
<dbReference type="SUPFAM" id="SSF52540">
    <property type="entry name" value="P-loop containing nucleoside triphosphate hydrolases"/>
    <property type="match status" value="1"/>
</dbReference>
<dbReference type="InterPro" id="IPR001752">
    <property type="entry name" value="Kinesin_motor_dom"/>
</dbReference>
<name>A0A6B2KZ33_9EUKA</name>
<evidence type="ECO:0000313" key="8">
    <source>
        <dbReference type="EMBL" id="NDV30009.1"/>
    </source>
</evidence>
<feature type="compositionally biased region" description="Basic residues" evidence="6">
    <location>
        <begin position="503"/>
        <end position="512"/>
    </location>
</feature>
<dbReference type="PANTHER" id="PTHR47969:SF9">
    <property type="entry name" value="KINESIN-LIKE PROTEIN"/>
    <property type="match status" value="1"/>
</dbReference>
<evidence type="ECO:0000256" key="2">
    <source>
        <dbReference type="ARBA" id="ARBA00022741"/>
    </source>
</evidence>
<dbReference type="GO" id="GO:0007052">
    <property type="term" value="P:mitotic spindle organization"/>
    <property type="evidence" value="ECO:0007669"/>
    <property type="project" value="TreeGrafter"/>
</dbReference>
<keyword evidence="1" id="KW-0813">Transport</keyword>
<dbReference type="EMBL" id="GIBP01001040">
    <property type="protein sequence ID" value="NDV30009.1"/>
    <property type="molecule type" value="Transcribed_RNA"/>
</dbReference>
<dbReference type="Gene3D" id="1.10.150.280">
    <property type="entry name" value="AF1531-like domain"/>
    <property type="match status" value="1"/>
</dbReference>
<dbReference type="GO" id="GO:0008017">
    <property type="term" value="F:microtubule binding"/>
    <property type="evidence" value="ECO:0007669"/>
    <property type="project" value="InterPro"/>
</dbReference>
<sequence length="666" mass="75373">MSKEVNVTRCISLNAAENIVELKKNGEILQYTFDNCFDSDASQAEVFSKEIEPLLPNLLRGINSTIFCYGMTGAGKTHTMQGTEVDPGIIPRAVAKLFEYIQDRTRNYKMFMSYFELYNNNIYDLINLNSTPLPIREDNQKNIFIPNLKLVAVSTMGEFQKTYSTACKNRKVGPTMLNSQSSRSHAILRITLECQTGSTKIVGKLHMIDLAGSEDNRQTNNSGVRMLESTKINSSLFALGKVVEALNKGEARIPYRENKLTRLLQDSLGGNAQGLVIANVSPSINDFTNSRHALNFASKSRLVVNTPVVQVEQEAPKVVKNMDPKKKPPPTQRTALPNSSMNKLYQVSDVMSIVEKLVDDKLQKEKLKMKAENEVDIEAKLTAKFQNLVNKIEIITLENQEMDSLDETPEAIALLTPKTRKHRAKRWIGEGKSVKVIDYQRSCYCYERAFALLPDNEKLKQKVYLQRQKLAQMKKSEEKELEQNLSEEPEQQSSEEYEDPHPKKNPQPKKQLKKLESSEDDSSSDSSRKENRNSNVKKLACSSKREEKKGAGRKKEVEKKHPKAKSKRSRTESESASSSSRSEESEGMDICDDLTLESVILKILNNSDKDGLMELVTVGSTRAETILELRESKGPWKKLSDLSMSWVLKLPEKNEDNFENLRTLIK</sequence>
<dbReference type="PROSITE" id="PS50067">
    <property type="entry name" value="KINESIN_MOTOR_2"/>
    <property type="match status" value="1"/>
</dbReference>
<feature type="compositionally biased region" description="Acidic residues" evidence="6">
    <location>
        <begin position="485"/>
        <end position="498"/>
    </location>
</feature>
<dbReference type="GO" id="GO:0005524">
    <property type="term" value="F:ATP binding"/>
    <property type="evidence" value="ECO:0007669"/>
    <property type="project" value="UniProtKB-UniRule"/>
</dbReference>
<dbReference type="PANTHER" id="PTHR47969">
    <property type="entry name" value="CHROMOSOME-ASSOCIATED KINESIN KIF4A-RELATED"/>
    <property type="match status" value="1"/>
</dbReference>
<dbReference type="SMART" id="SM00129">
    <property type="entry name" value="KISc"/>
    <property type="match status" value="1"/>
</dbReference>
<dbReference type="GO" id="GO:0007018">
    <property type="term" value="P:microtubule-based movement"/>
    <property type="evidence" value="ECO:0007669"/>
    <property type="project" value="InterPro"/>
</dbReference>
<reference evidence="8" key="1">
    <citation type="journal article" date="2020" name="J. Eukaryot. Microbiol.">
        <title>De novo Sequencing, Assembly and Annotation of the Transcriptome for the Free-Living Testate Amoeba Arcella intermedia.</title>
        <authorList>
            <person name="Ribeiro G.M."/>
            <person name="Porfirio-Sousa A.L."/>
            <person name="Maurer-Alcala X.X."/>
            <person name="Katz L.A."/>
            <person name="Lahr D.J.G."/>
        </authorList>
    </citation>
    <scope>NUCLEOTIDE SEQUENCE</scope>
</reference>
<keyword evidence="5" id="KW-0493">Microtubule</keyword>
<dbReference type="PROSITE" id="PS00411">
    <property type="entry name" value="KINESIN_MOTOR_1"/>
    <property type="match status" value="1"/>
</dbReference>
<keyword evidence="3 4" id="KW-0067">ATP-binding</keyword>
<dbReference type="GO" id="GO:0003777">
    <property type="term" value="F:microtubule motor activity"/>
    <property type="evidence" value="ECO:0007669"/>
    <property type="project" value="InterPro"/>
</dbReference>
<evidence type="ECO:0000256" key="6">
    <source>
        <dbReference type="SAM" id="MobiDB-lite"/>
    </source>
</evidence>
<feature type="region of interest" description="Disordered" evidence="6">
    <location>
        <begin position="475"/>
        <end position="589"/>
    </location>
</feature>
<accession>A0A6B2KZ33</accession>
<keyword evidence="4 5" id="KW-0505">Motor protein</keyword>
<dbReference type="GO" id="GO:0005875">
    <property type="term" value="C:microtubule associated complex"/>
    <property type="evidence" value="ECO:0007669"/>
    <property type="project" value="TreeGrafter"/>
</dbReference>
<dbReference type="InterPro" id="IPR027417">
    <property type="entry name" value="P-loop_NTPase"/>
</dbReference>
<keyword evidence="2 4" id="KW-0547">Nucleotide-binding</keyword>
<dbReference type="AlphaFoldDB" id="A0A6B2KZ33"/>
<evidence type="ECO:0000256" key="4">
    <source>
        <dbReference type="PROSITE-ProRule" id="PRU00283"/>
    </source>
</evidence>
<dbReference type="Pfam" id="PF00225">
    <property type="entry name" value="Kinesin"/>
    <property type="match status" value="1"/>
</dbReference>
<comment type="similarity">
    <text evidence="4 5">Belongs to the TRAFAC class myosin-kinesin ATPase superfamily. Kinesin family.</text>
</comment>
<dbReference type="GO" id="GO:0005874">
    <property type="term" value="C:microtubule"/>
    <property type="evidence" value="ECO:0007669"/>
    <property type="project" value="UniProtKB-KW"/>
</dbReference>
<dbReference type="InterPro" id="IPR027640">
    <property type="entry name" value="Kinesin-like_fam"/>
</dbReference>
<evidence type="ECO:0000256" key="5">
    <source>
        <dbReference type="RuleBase" id="RU000394"/>
    </source>
</evidence>
<feature type="domain" description="Kinesin motor" evidence="7">
    <location>
        <begin position="1"/>
        <end position="303"/>
    </location>
</feature>
<organism evidence="8">
    <name type="scientific">Arcella intermedia</name>
    <dbReference type="NCBI Taxonomy" id="1963864"/>
    <lineage>
        <taxon>Eukaryota</taxon>
        <taxon>Amoebozoa</taxon>
        <taxon>Tubulinea</taxon>
        <taxon>Elardia</taxon>
        <taxon>Arcellinida</taxon>
        <taxon>Sphaerothecina</taxon>
        <taxon>Arcellidae</taxon>
        <taxon>Arcella</taxon>
    </lineage>
</organism>
<dbReference type="GO" id="GO:0051231">
    <property type="term" value="P:spindle elongation"/>
    <property type="evidence" value="ECO:0007669"/>
    <property type="project" value="TreeGrafter"/>
</dbReference>